<dbReference type="CDD" id="cd09159">
    <property type="entry name" value="PLDc_ybhO_like_2"/>
    <property type="match status" value="1"/>
</dbReference>
<comment type="caution">
    <text evidence="2">The sequence shown here is derived from an EMBL/GenBank/DDBJ whole genome shotgun (WGS) entry which is preliminary data.</text>
</comment>
<dbReference type="SUPFAM" id="SSF56024">
    <property type="entry name" value="Phospholipase D/nuclease"/>
    <property type="match status" value="2"/>
</dbReference>
<dbReference type="GO" id="GO:0030572">
    <property type="term" value="F:phosphatidyltransferase activity"/>
    <property type="evidence" value="ECO:0007669"/>
    <property type="project" value="UniProtKB-ARBA"/>
</dbReference>
<dbReference type="SMART" id="SM00155">
    <property type="entry name" value="PLDc"/>
    <property type="match status" value="2"/>
</dbReference>
<dbReference type="CDD" id="cd09110">
    <property type="entry name" value="PLDc_CLS_1"/>
    <property type="match status" value="1"/>
</dbReference>
<dbReference type="Pfam" id="PF13091">
    <property type="entry name" value="PLDc_2"/>
    <property type="match status" value="2"/>
</dbReference>
<protein>
    <submittedName>
        <fullName evidence="2">Major cardiolipin synthase ClsA</fullName>
        <ecNumber evidence="2">2.7.8.-</ecNumber>
    </submittedName>
</protein>
<proteinExistence type="predicted"/>
<accession>A0A644ZC10</accession>
<dbReference type="AlphaFoldDB" id="A0A644ZC10"/>
<evidence type="ECO:0000259" key="1">
    <source>
        <dbReference type="PROSITE" id="PS50035"/>
    </source>
</evidence>
<dbReference type="PANTHER" id="PTHR21248:SF22">
    <property type="entry name" value="PHOSPHOLIPASE D"/>
    <property type="match status" value="1"/>
</dbReference>
<dbReference type="GO" id="GO:0032049">
    <property type="term" value="P:cardiolipin biosynthetic process"/>
    <property type="evidence" value="ECO:0007669"/>
    <property type="project" value="UniProtKB-ARBA"/>
</dbReference>
<name>A0A644ZC10_9ZZZZ</name>
<organism evidence="2">
    <name type="scientific">bioreactor metagenome</name>
    <dbReference type="NCBI Taxonomy" id="1076179"/>
    <lineage>
        <taxon>unclassified sequences</taxon>
        <taxon>metagenomes</taxon>
        <taxon>ecological metagenomes</taxon>
    </lineage>
</organism>
<gene>
    <name evidence="2" type="primary">clsA_24</name>
    <name evidence="2" type="ORF">SDC9_84898</name>
</gene>
<reference evidence="2" key="1">
    <citation type="submission" date="2019-08" db="EMBL/GenBank/DDBJ databases">
        <authorList>
            <person name="Kucharzyk K."/>
            <person name="Murdoch R.W."/>
            <person name="Higgins S."/>
            <person name="Loffler F."/>
        </authorList>
    </citation>
    <scope>NUCLEOTIDE SEQUENCE</scope>
</reference>
<dbReference type="EC" id="2.7.8.-" evidence="2"/>
<dbReference type="EMBL" id="VSSQ01008227">
    <property type="protein sequence ID" value="MPM38269.1"/>
    <property type="molecule type" value="Genomic_DNA"/>
</dbReference>
<sequence length="339" mass="38876">MLAAIRSAEHSIYFETFIWKADEVGQAFKDAFIEAAERGVDVYVVWDHFANLVVDQDFFTFPASVHARRHPFYLRWPRGWRLGKFARNHRKVLVVDLATAWVGGYNLGSRYASDWRDTHVRLTGPVAADLGDAFVDYWNAIGGRRGVHLDEPRDRAWHTASRIHRNVPMYATYPIRGLYLEAIDRASQRIWLTHAYLIPDQDLLEGILKAAARGVDVRIIIPAESNHIEADWLSRGFYGALLRGGVRLFLYQHAMVHSKTATIDGEWATIGTANLDRLSLVGNYEINVEFMDPAVARRMETIFSTDLTNCRELTLPEWQRRPLMAKASEDLLRPFRPLL</sequence>
<feature type="domain" description="PLD phosphodiesterase" evidence="1">
    <location>
        <begin position="84"/>
        <end position="111"/>
    </location>
</feature>
<dbReference type="InterPro" id="IPR025202">
    <property type="entry name" value="PLD-like_dom"/>
</dbReference>
<dbReference type="PROSITE" id="PS50035">
    <property type="entry name" value="PLD"/>
    <property type="match status" value="2"/>
</dbReference>
<keyword evidence="2" id="KW-0808">Transferase</keyword>
<dbReference type="Gene3D" id="3.30.870.10">
    <property type="entry name" value="Endonuclease Chain A"/>
    <property type="match status" value="2"/>
</dbReference>
<feature type="domain" description="PLD phosphodiesterase" evidence="1">
    <location>
        <begin position="252"/>
        <end position="279"/>
    </location>
</feature>
<dbReference type="PANTHER" id="PTHR21248">
    <property type="entry name" value="CARDIOLIPIN SYNTHASE"/>
    <property type="match status" value="1"/>
</dbReference>
<evidence type="ECO:0000313" key="2">
    <source>
        <dbReference type="EMBL" id="MPM38269.1"/>
    </source>
</evidence>
<dbReference type="InterPro" id="IPR001736">
    <property type="entry name" value="PLipase_D/transphosphatidylase"/>
</dbReference>